<feature type="domain" description="VOC" evidence="1">
    <location>
        <begin position="1"/>
        <end position="117"/>
    </location>
</feature>
<dbReference type="Proteomes" id="UP000248326">
    <property type="component" value="Unassembled WGS sequence"/>
</dbReference>
<dbReference type="OrthoDB" id="9789841at2"/>
<comment type="caution">
    <text evidence="2">The sequence shown here is derived from an EMBL/GenBank/DDBJ whole genome shotgun (WGS) entry which is preliminary data.</text>
</comment>
<dbReference type="GO" id="GO:0016829">
    <property type="term" value="F:lyase activity"/>
    <property type="evidence" value="ECO:0007669"/>
    <property type="project" value="UniProtKB-KW"/>
</dbReference>
<dbReference type="EMBL" id="QJSX01000002">
    <property type="protein sequence ID" value="PYE55958.1"/>
    <property type="molecule type" value="Genomic_DNA"/>
</dbReference>
<name>A0A318SEI2_9DEIO</name>
<evidence type="ECO:0000259" key="1">
    <source>
        <dbReference type="PROSITE" id="PS51819"/>
    </source>
</evidence>
<evidence type="ECO:0000313" key="3">
    <source>
        <dbReference type="Proteomes" id="UP000248326"/>
    </source>
</evidence>
<evidence type="ECO:0000313" key="2">
    <source>
        <dbReference type="EMBL" id="PYE55958.1"/>
    </source>
</evidence>
<proteinExistence type="predicted"/>
<dbReference type="Pfam" id="PF00903">
    <property type="entry name" value="Glyoxalase"/>
    <property type="match status" value="1"/>
</dbReference>
<dbReference type="CDD" id="cd06587">
    <property type="entry name" value="VOC"/>
    <property type="match status" value="1"/>
</dbReference>
<dbReference type="InterPro" id="IPR004360">
    <property type="entry name" value="Glyas_Fos-R_dOase_dom"/>
</dbReference>
<sequence length="117" mass="12458">MLKHVSFITARPEAVVSFYGRLGGTLVKDVTSSDAARRLVIEFPGGGKLQFFVSEGASTPPSWMEHIAIRVPALKATVAAFEADGVSFSRPLHLSPSGNPVAFALDPDGRHVELLQG</sequence>
<dbReference type="InterPro" id="IPR037523">
    <property type="entry name" value="VOC_core"/>
</dbReference>
<dbReference type="Gene3D" id="3.10.180.10">
    <property type="entry name" value="2,3-Dihydroxybiphenyl 1,2-Dioxygenase, domain 1"/>
    <property type="match status" value="1"/>
</dbReference>
<organism evidence="2 3">
    <name type="scientific">Deinococcus yavapaiensis KR-236</name>
    <dbReference type="NCBI Taxonomy" id="694435"/>
    <lineage>
        <taxon>Bacteria</taxon>
        <taxon>Thermotogati</taxon>
        <taxon>Deinococcota</taxon>
        <taxon>Deinococci</taxon>
        <taxon>Deinococcales</taxon>
        <taxon>Deinococcaceae</taxon>
        <taxon>Deinococcus</taxon>
    </lineage>
</organism>
<protein>
    <submittedName>
        <fullName evidence="2">Lactoylglutathione lyase</fullName>
    </submittedName>
</protein>
<keyword evidence="2" id="KW-0456">Lyase</keyword>
<dbReference type="AlphaFoldDB" id="A0A318SEI2"/>
<dbReference type="SUPFAM" id="SSF54593">
    <property type="entry name" value="Glyoxalase/Bleomycin resistance protein/Dihydroxybiphenyl dioxygenase"/>
    <property type="match status" value="1"/>
</dbReference>
<dbReference type="RefSeq" id="WP_110885480.1">
    <property type="nucleotide sequence ID" value="NZ_QJSX01000002.1"/>
</dbReference>
<reference evidence="2 3" key="1">
    <citation type="submission" date="2018-06" db="EMBL/GenBank/DDBJ databases">
        <title>Genomic Encyclopedia of Type Strains, Phase IV (KMG-IV): sequencing the most valuable type-strain genomes for metagenomic binning, comparative biology and taxonomic classification.</title>
        <authorList>
            <person name="Goeker M."/>
        </authorList>
    </citation>
    <scope>NUCLEOTIDE SEQUENCE [LARGE SCALE GENOMIC DNA]</scope>
    <source>
        <strain evidence="2 3">DSM 18048</strain>
    </source>
</reference>
<dbReference type="PROSITE" id="PS51819">
    <property type="entry name" value="VOC"/>
    <property type="match status" value="1"/>
</dbReference>
<dbReference type="InterPro" id="IPR029068">
    <property type="entry name" value="Glyas_Bleomycin-R_OHBP_Dase"/>
</dbReference>
<accession>A0A318SEI2</accession>
<keyword evidence="3" id="KW-1185">Reference proteome</keyword>
<gene>
    <name evidence="2" type="ORF">DES52_102325</name>
</gene>